<dbReference type="PANTHER" id="PTHR43792">
    <property type="entry name" value="GNAT FAMILY, PUTATIVE (AFU_ORTHOLOGUE AFUA_3G00765)-RELATED-RELATED"/>
    <property type="match status" value="1"/>
</dbReference>
<dbReference type="SUPFAM" id="SSF55729">
    <property type="entry name" value="Acyl-CoA N-acyltransferases (Nat)"/>
    <property type="match status" value="1"/>
</dbReference>
<dbReference type="OrthoDB" id="2352097at2"/>
<keyword evidence="2" id="KW-0808">Transferase</keyword>
<dbReference type="InterPro" id="IPR000182">
    <property type="entry name" value="GNAT_dom"/>
</dbReference>
<evidence type="ECO:0000259" key="1">
    <source>
        <dbReference type="Pfam" id="PF13302"/>
    </source>
</evidence>
<sequence length="181" mass="21066">MLKRRDLQDCHALYELMSDPSVMKFVRHKAASAEEYLFSTKALMEEEDQGTVISRTILSDFGQPIGTINLFDVQQNAGFLGTWIGTPFQGLGYNSKAKEQFLSELFFELEIEKVFMRIRKSNEKSLRAAAKLPYAVEANDLYSALYQEINREQEVYDLYCISKDMFMFYMLQQQNQEEQAM</sequence>
<dbReference type="GO" id="GO:0016747">
    <property type="term" value="F:acyltransferase activity, transferring groups other than amino-acyl groups"/>
    <property type="evidence" value="ECO:0007669"/>
    <property type="project" value="InterPro"/>
</dbReference>
<dbReference type="AlphaFoldDB" id="A0A264W558"/>
<accession>A0A264W558</accession>
<dbReference type="PANTHER" id="PTHR43792:SF1">
    <property type="entry name" value="N-ACETYLTRANSFERASE DOMAIN-CONTAINING PROTEIN"/>
    <property type="match status" value="1"/>
</dbReference>
<reference evidence="2 3" key="1">
    <citation type="submission" date="2017-07" db="EMBL/GenBank/DDBJ databases">
        <title>Tetzosporium hominis gen.nov. sp.nov.</title>
        <authorList>
            <person name="Tetz G."/>
            <person name="Tetz V."/>
        </authorList>
    </citation>
    <scope>NUCLEOTIDE SEQUENCE [LARGE SCALE GENOMIC DNA]</scope>
    <source>
        <strain evidence="2 3">VT-49</strain>
    </source>
</reference>
<dbReference type="RefSeq" id="WP_094942109.1">
    <property type="nucleotide sequence ID" value="NZ_NOKQ01000187.1"/>
</dbReference>
<gene>
    <name evidence="2" type="ORF">CF394_04070</name>
</gene>
<name>A0A264W558_9BACL</name>
<proteinExistence type="predicted"/>
<dbReference type="Pfam" id="PF13302">
    <property type="entry name" value="Acetyltransf_3"/>
    <property type="match status" value="1"/>
</dbReference>
<dbReference type="Proteomes" id="UP000217065">
    <property type="component" value="Unassembled WGS sequence"/>
</dbReference>
<evidence type="ECO:0000313" key="3">
    <source>
        <dbReference type="Proteomes" id="UP000217065"/>
    </source>
</evidence>
<dbReference type="EMBL" id="NOKQ01000187">
    <property type="protein sequence ID" value="OZS78723.1"/>
    <property type="molecule type" value="Genomic_DNA"/>
</dbReference>
<protein>
    <submittedName>
        <fullName evidence="2">N-acetyltransferase</fullName>
    </submittedName>
</protein>
<comment type="caution">
    <text evidence="2">The sequence shown here is derived from an EMBL/GenBank/DDBJ whole genome shotgun (WGS) entry which is preliminary data.</text>
</comment>
<keyword evidence="3" id="KW-1185">Reference proteome</keyword>
<feature type="domain" description="N-acetyltransferase" evidence="1">
    <location>
        <begin position="6"/>
        <end position="132"/>
    </location>
</feature>
<dbReference type="InterPro" id="IPR051531">
    <property type="entry name" value="N-acetyltransferase"/>
</dbReference>
<dbReference type="InterPro" id="IPR016181">
    <property type="entry name" value="Acyl_CoA_acyltransferase"/>
</dbReference>
<organism evidence="2 3">
    <name type="scientific">Tetzosporium hominis</name>
    <dbReference type="NCBI Taxonomy" id="2020506"/>
    <lineage>
        <taxon>Bacteria</taxon>
        <taxon>Bacillati</taxon>
        <taxon>Bacillota</taxon>
        <taxon>Bacilli</taxon>
        <taxon>Bacillales</taxon>
        <taxon>Caryophanaceae</taxon>
        <taxon>Tetzosporium</taxon>
    </lineage>
</organism>
<evidence type="ECO:0000313" key="2">
    <source>
        <dbReference type="EMBL" id="OZS78723.1"/>
    </source>
</evidence>
<dbReference type="Gene3D" id="3.40.630.30">
    <property type="match status" value="1"/>
</dbReference>